<dbReference type="EMBL" id="JAACJJ010000029">
    <property type="protein sequence ID" value="KAF5319335.1"/>
    <property type="molecule type" value="Genomic_DNA"/>
</dbReference>
<accession>A0A8H5B9W6</accession>
<dbReference type="InterPro" id="IPR011990">
    <property type="entry name" value="TPR-like_helical_dom_sf"/>
</dbReference>
<gene>
    <name evidence="1" type="ORF">D9619_008382</name>
</gene>
<dbReference type="InterPro" id="IPR019734">
    <property type="entry name" value="TPR_rpt"/>
</dbReference>
<keyword evidence="2" id="KW-1185">Reference proteome</keyword>
<name>A0A8H5B9W6_9AGAR</name>
<dbReference type="OrthoDB" id="3038309at2759"/>
<comment type="caution">
    <text evidence="1">The sequence shown here is derived from an EMBL/GenBank/DDBJ whole genome shotgun (WGS) entry which is preliminary data.</text>
</comment>
<evidence type="ECO:0000313" key="1">
    <source>
        <dbReference type="EMBL" id="KAF5319335.1"/>
    </source>
</evidence>
<reference evidence="1 2" key="1">
    <citation type="journal article" date="2020" name="ISME J.">
        <title>Uncovering the hidden diversity of litter-decomposition mechanisms in mushroom-forming fungi.</title>
        <authorList>
            <person name="Floudas D."/>
            <person name="Bentzer J."/>
            <person name="Ahren D."/>
            <person name="Johansson T."/>
            <person name="Persson P."/>
            <person name="Tunlid A."/>
        </authorList>
    </citation>
    <scope>NUCLEOTIDE SEQUENCE [LARGE SCALE GENOMIC DNA]</scope>
    <source>
        <strain evidence="1 2">CBS 101986</strain>
    </source>
</reference>
<dbReference type="SUPFAM" id="SSF48452">
    <property type="entry name" value="TPR-like"/>
    <property type="match status" value="2"/>
</dbReference>
<dbReference type="Gene3D" id="1.25.40.10">
    <property type="entry name" value="Tetratricopeptide repeat domain"/>
    <property type="match status" value="2"/>
</dbReference>
<dbReference type="AlphaFoldDB" id="A0A8H5B9W6"/>
<organism evidence="1 2">
    <name type="scientific">Psilocybe cf. subviscida</name>
    <dbReference type="NCBI Taxonomy" id="2480587"/>
    <lineage>
        <taxon>Eukaryota</taxon>
        <taxon>Fungi</taxon>
        <taxon>Dikarya</taxon>
        <taxon>Basidiomycota</taxon>
        <taxon>Agaricomycotina</taxon>
        <taxon>Agaricomycetes</taxon>
        <taxon>Agaricomycetidae</taxon>
        <taxon>Agaricales</taxon>
        <taxon>Agaricineae</taxon>
        <taxon>Strophariaceae</taxon>
        <taxon>Psilocybe</taxon>
    </lineage>
</organism>
<protein>
    <submittedName>
        <fullName evidence="1">Uncharacterized protein</fullName>
    </submittedName>
</protein>
<dbReference type="Proteomes" id="UP000567179">
    <property type="component" value="Unassembled WGS sequence"/>
</dbReference>
<evidence type="ECO:0000313" key="2">
    <source>
        <dbReference type="Proteomes" id="UP000567179"/>
    </source>
</evidence>
<proteinExistence type="predicted"/>
<dbReference type="SMART" id="SM00028">
    <property type="entry name" value="TPR"/>
    <property type="match status" value="6"/>
</dbReference>
<sequence length="1157" mass="129351">MDPLSATLAVITIATAVKDMVEVGQKIHKSFAHVSKNLQSSKRVAENIKEMVEEIKVFCEDHNDVLDNMEDFCVALQGLLDKFRSFEALILPLLPKTGRSKFDLFIRGWLNNNKIQENISDLESDIVRVIRKYMVKSAMRIEVMQRINHQETIRGLTNVHNDVTQGLQALAVVERNVSAIAATPHRSYESSGTTSDEFNRSIIMFAQTTHSTSTPMLRRPEVITEELMTAAYIKLQIDSIAMIVENISTIPAPGAQNSVNGLSWTPIVESSSMSIMYLRHHVVREVTIIRDLLESEGLVQTVSINAAETLLNNLSVALSVLRMLHESILVGNWTMMLARTLVNAFGDRNPDCGAKLAFYLFNQSISYSDSGDETQSSQTVKEAHTITQNLRNQHGGENHFQVLHSRILVQYATLVDNQQSMMMCVEAIHILEDILNVQAFTQTQSHQEILSLMVGQSSQSHSSFLDHLFLSASESSITTIVVYALALEGLADCLLIDDHPDRALNLRLLALSVHRKLVSFYGHEYNTQLAEALLSLVQDGTASHMPAEQLLNIADECIQLHRQLVENNPPYYARMLVSALRVKATTLQNLDRDAEAISTWEEIASLARQIIQDSKLCAEALNSLAIQFRRLDRHDDAVRTGTLAITTYREGLSTQALGYFHLSRDLQKLRRYKESAEAARTSVTLYRRLAIRDPETWMGDLTEGLSELARCLAALGDYAEASVALTESASILDNFLGTHMAASSNVIDRYCAALNIHRNISLILKHEECFEVGSTAVQYFRRLSDLCPQDEDLVGCLLKTEFRNAYNMLRVGCLQDALHYLEHWIDAWCTKPKPISESNIALWHAAMLNLKAHVLDAQGCTEQALSATLKVHDIVRPFLSTHQPCFLEMIESMHHEARLRWSIGDSGEALQVAEGALRLARDSKLEPTDDGLLWSLHSVALTASAHRDYKRAAEAAREGCDISTGQDWRSTEWEHDVFLRPSMFALLSSAEANVGRSDAAIVYVHRAVDASLEIGDFKLYISSTMAKQSYMETRGNLAEILLATGDLVQARQICEERSAYFSDRVEKRMGEYRDLAPILRMLGVLCCSEGRHDEGDAAAKELSRIVRTLGSAFPSLQAQVKIRLRHQANVPILKVLDDICKKLDCKHQAGIVSLFAI</sequence>